<feature type="coiled-coil region" evidence="1">
    <location>
        <begin position="48"/>
        <end position="75"/>
    </location>
</feature>
<organism evidence="3 4">
    <name type="scientific">Cerrena zonata</name>
    <dbReference type="NCBI Taxonomy" id="2478898"/>
    <lineage>
        <taxon>Eukaryota</taxon>
        <taxon>Fungi</taxon>
        <taxon>Dikarya</taxon>
        <taxon>Basidiomycota</taxon>
        <taxon>Agaricomycotina</taxon>
        <taxon>Agaricomycetes</taxon>
        <taxon>Polyporales</taxon>
        <taxon>Cerrenaceae</taxon>
        <taxon>Cerrena</taxon>
    </lineage>
</organism>
<reference evidence="3 4" key="1">
    <citation type="submission" date="2022-09" db="EMBL/GenBank/DDBJ databases">
        <authorList>
            <person name="Palmer J.M."/>
        </authorList>
    </citation>
    <scope>NUCLEOTIDE SEQUENCE [LARGE SCALE GENOMIC DNA]</scope>
    <source>
        <strain evidence="3 4">DSM 7382</strain>
    </source>
</reference>
<protein>
    <submittedName>
        <fullName evidence="3">Uncharacterized protein</fullName>
    </submittedName>
</protein>
<dbReference type="Proteomes" id="UP001385951">
    <property type="component" value="Unassembled WGS sequence"/>
</dbReference>
<dbReference type="AlphaFoldDB" id="A0AAW0GA94"/>
<dbReference type="PANTHER" id="PTHR33096">
    <property type="entry name" value="CXC2 DOMAIN-CONTAINING PROTEIN"/>
    <property type="match status" value="1"/>
</dbReference>
<feature type="compositionally biased region" description="Polar residues" evidence="2">
    <location>
        <begin position="198"/>
        <end position="212"/>
    </location>
</feature>
<feature type="compositionally biased region" description="Acidic residues" evidence="2">
    <location>
        <begin position="1017"/>
        <end position="1040"/>
    </location>
</feature>
<proteinExistence type="predicted"/>
<feature type="region of interest" description="Disordered" evidence="2">
    <location>
        <begin position="991"/>
        <end position="1040"/>
    </location>
</feature>
<evidence type="ECO:0000313" key="3">
    <source>
        <dbReference type="EMBL" id="KAK7689756.1"/>
    </source>
</evidence>
<evidence type="ECO:0000313" key="4">
    <source>
        <dbReference type="Proteomes" id="UP001385951"/>
    </source>
</evidence>
<feature type="coiled-coil region" evidence="1">
    <location>
        <begin position="633"/>
        <end position="670"/>
    </location>
</feature>
<keyword evidence="4" id="KW-1185">Reference proteome</keyword>
<sequence>MPKDSTRRSRAGVSRQVKTTTFVHPSQSRNDSSSASEYPASTRKVTRILGFKARAEEAAKAKEQLREKMQSLNPESRRILEDLQREAGVLTENNGPLDGGHPLTFDDDPSWVNEREDETPPPVHVEIAHALHDLRIRFLKGRRKRFGQNWKQRRSREMSEWNTLIDPLTGAYITWKYGAPTVDEELSSPKPSPHNNEEPCSTEQTQPEISADTQLPPASEIKCTVDVYNIFSMESTITISRPPTSTSIPVDLATHGYLAKTPTSPTVAIGFQTLEHFHHLRLRQPSLSIEAFSHDPVSATTTRRYLRTILAETYEVFVRIQRVVDRHVFATLGWDSENWRVLNSCPACCYELQDEMPMEFSRLWAHDGNNSLKRMLPVGNRIAADTRVYEDSDYFLPREYVDKYANEVKSRREGKREAHREINAEGSEDEDDSGSEGGHQGDPTDGVSDHTPSDIDQCVKNWKAAASDEKKRTWSIFDETGIYCSACRHGLILWIADMVRSGELAKYPLAILAKSLEVLPARSAGGMDIACGFSKTAGNSSLASAINEKLHKFVVNAFHGYSHNYQCQLKNHPTITKGVGLEDFETMERIFSLSNALARIIRYASSYRRRLFIDAYFRQWDDDKYANLGTFILHNYQQALKILEEDTVAFEEAKSNLKISDDDLDAWEDEQAEYFANIGQEPEEDRFKVEYVELLQSLDKAANDKAKANSAFLGHAGDSIFITENPSSGRTQYNKAASKTLKLETQRRIARERYDNILQEVVEMEVQFQIHRRWVPGQADYMEAVKYIAERKYRRALDHLQQLVVQRLFELHKMNLSGTAYKTRTFLAQSLQKRSKAIRRAVASYNSAAAALRPPRESIDMAEISQYNYIEQFALLQDTRNDIRNKPWAKPLYREVFRLRHRIARAREEILRCNVETRRLHTSIYDQSTRYDLVLKKLKSDANPLYGPVHDFIVRRSRVNEALLKRIHQIHDLVDFTGDTSLGVRMGCMDTRTPPSLDMSPRNADGNEGVAARRETGDDEGSDAEEDDIEHDDDFQGEVDGMENFFDTMSLQS</sequence>
<feature type="compositionally biased region" description="Polar residues" evidence="2">
    <location>
        <begin position="16"/>
        <end position="36"/>
    </location>
</feature>
<keyword evidence="1" id="KW-0175">Coiled coil</keyword>
<evidence type="ECO:0000256" key="1">
    <source>
        <dbReference type="SAM" id="Coils"/>
    </source>
</evidence>
<evidence type="ECO:0000256" key="2">
    <source>
        <dbReference type="SAM" id="MobiDB-lite"/>
    </source>
</evidence>
<dbReference type="EMBL" id="JASBNA010000007">
    <property type="protein sequence ID" value="KAK7689756.1"/>
    <property type="molecule type" value="Genomic_DNA"/>
</dbReference>
<dbReference type="InterPro" id="IPR040521">
    <property type="entry name" value="KDZ"/>
</dbReference>
<feature type="region of interest" description="Disordered" evidence="2">
    <location>
        <begin position="1"/>
        <end position="44"/>
    </location>
</feature>
<dbReference type="Pfam" id="PF18758">
    <property type="entry name" value="KDZ"/>
    <property type="match status" value="1"/>
</dbReference>
<accession>A0AAW0GA94</accession>
<feature type="region of interest" description="Disordered" evidence="2">
    <location>
        <begin position="183"/>
        <end position="212"/>
    </location>
</feature>
<name>A0AAW0GA94_9APHY</name>
<dbReference type="PANTHER" id="PTHR33096:SF1">
    <property type="entry name" value="CXC1-LIKE CYSTEINE CLUSTER ASSOCIATED WITH KDZ TRANSPOSASES DOMAIN-CONTAINING PROTEIN"/>
    <property type="match status" value="1"/>
</dbReference>
<feature type="compositionally biased region" description="Basic and acidic residues" evidence="2">
    <location>
        <begin position="412"/>
        <end position="423"/>
    </location>
</feature>
<feature type="region of interest" description="Disordered" evidence="2">
    <location>
        <begin position="412"/>
        <end position="453"/>
    </location>
</feature>
<comment type="caution">
    <text evidence="3">The sequence shown here is derived from an EMBL/GenBank/DDBJ whole genome shotgun (WGS) entry which is preliminary data.</text>
</comment>
<gene>
    <name evidence="3" type="ORF">QCA50_006395</name>
</gene>